<gene>
    <name evidence="2" type="ORF">LZZ85_16155</name>
</gene>
<reference evidence="2" key="1">
    <citation type="submission" date="2022-01" db="EMBL/GenBank/DDBJ databases">
        <authorList>
            <person name="Jo J.-H."/>
            <person name="Im W.-T."/>
        </authorList>
    </citation>
    <scope>NUCLEOTIDE SEQUENCE</scope>
    <source>
        <strain evidence="2">NA20</strain>
    </source>
</reference>
<dbReference type="RefSeq" id="WP_237874068.1">
    <property type="nucleotide sequence ID" value="NZ_JAKLTR010000010.1"/>
</dbReference>
<dbReference type="EMBL" id="JAKLTR010000010">
    <property type="protein sequence ID" value="MCG2615829.1"/>
    <property type="molecule type" value="Genomic_DNA"/>
</dbReference>
<comment type="caution">
    <text evidence="2">The sequence shown here is derived from an EMBL/GenBank/DDBJ whole genome shotgun (WGS) entry which is preliminary data.</text>
</comment>
<sequence>MKWYYLFLIGFQCLSSLVFAQFNKGSSLLPHHAQVQYAGNIGFVSAGIGYATKNEKLQADVYYGYLPKSIGGTTIHSITGKFTASLVDKNYKKADVSFLNLGFLVNYAFGAQYFLFSPENYPYNYYRFPTAAFVGLVVGGSYKKGPYRFYYEVVAADRDMISFVNNSSSIRFTEIWSFGAGVKMKLRKDKGKQKVLVGKNVPSVSGSPEEIAAYSCNW</sequence>
<evidence type="ECO:0008006" key="4">
    <source>
        <dbReference type="Google" id="ProtNLM"/>
    </source>
</evidence>
<organism evidence="2 3">
    <name type="scientific">Terrimonas ginsenosidimutans</name>
    <dbReference type="NCBI Taxonomy" id="2908004"/>
    <lineage>
        <taxon>Bacteria</taxon>
        <taxon>Pseudomonadati</taxon>
        <taxon>Bacteroidota</taxon>
        <taxon>Chitinophagia</taxon>
        <taxon>Chitinophagales</taxon>
        <taxon>Chitinophagaceae</taxon>
        <taxon>Terrimonas</taxon>
    </lineage>
</organism>
<proteinExistence type="predicted"/>
<name>A0ABS9KU27_9BACT</name>
<dbReference type="Proteomes" id="UP001165367">
    <property type="component" value="Unassembled WGS sequence"/>
</dbReference>
<feature type="chain" id="PRO_5046230689" description="Outer membrane protein beta-barrel domain-containing protein" evidence="1">
    <location>
        <begin position="21"/>
        <end position="218"/>
    </location>
</feature>
<protein>
    <recommendedName>
        <fullName evidence="4">Outer membrane protein beta-barrel domain-containing protein</fullName>
    </recommendedName>
</protein>
<evidence type="ECO:0000256" key="1">
    <source>
        <dbReference type="SAM" id="SignalP"/>
    </source>
</evidence>
<feature type="signal peptide" evidence="1">
    <location>
        <begin position="1"/>
        <end position="20"/>
    </location>
</feature>
<accession>A0ABS9KU27</accession>
<evidence type="ECO:0000313" key="2">
    <source>
        <dbReference type="EMBL" id="MCG2615829.1"/>
    </source>
</evidence>
<keyword evidence="3" id="KW-1185">Reference proteome</keyword>
<evidence type="ECO:0000313" key="3">
    <source>
        <dbReference type="Proteomes" id="UP001165367"/>
    </source>
</evidence>
<keyword evidence="1" id="KW-0732">Signal</keyword>